<proteinExistence type="predicted"/>
<keyword evidence="3" id="KW-1185">Reference proteome</keyword>
<gene>
    <name evidence="2" type="ORF">EYF80_020572</name>
</gene>
<dbReference type="AlphaFoldDB" id="A0A4Z2HVD0"/>
<dbReference type="EMBL" id="SRLO01000178">
    <property type="protein sequence ID" value="TNN69255.1"/>
    <property type="molecule type" value="Genomic_DNA"/>
</dbReference>
<evidence type="ECO:0000313" key="2">
    <source>
        <dbReference type="EMBL" id="TNN69255.1"/>
    </source>
</evidence>
<feature type="compositionally biased region" description="Low complexity" evidence="1">
    <location>
        <begin position="1"/>
        <end position="20"/>
    </location>
</feature>
<feature type="compositionally biased region" description="Polar residues" evidence="1">
    <location>
        <begin position="76"/>
        <end position="94"/>
    </location>
</feature>
<dbReference type="Proteomes" id="UP000314294">
    <property type="component" value="Unassembled WGS sequence"/>
</dbReference>
<feature type="region of interest" description="Disordered" evidence="1">
    <location>
        <begin position="1"/>
        <end position="25"/>
    </location>
</feature>
<comment type="caution">
    <text evidence="2">The sequence shown here is derived from an EMBL/GenBank/DDBJ whole genome shotgun (WGS) entry which is preliminary data.</text>
</comment>
<accession>A0A4Z2HVD0</accession>
<sequence>MQCQEGRPSAGREAGAAAAPPGQPVFGCAPQAAAQHKGSYCQGLIQGLHSFSNMALAGGHGRATSGIHSGLAAAQTRPSKQEPGNNGQHGMNNC</sequence>
<name>A0A4Z2HVD0_9TELE</name>
<feature type="region of interest" description="Disordered" evidence="1">
    <location>
        <begin position="57"/>
        <end position="94"/>
    </location>
</feature>
<evidence type="ECO:0000256" key="1">
    <source>
        <dbReference type="SAM" id="MobiDB-lite"/>
    </source>
</evidence>
<protein>
    <submittedName>
        <fullName evidence="2">Uncharacterized protein</fullName>
    </submittedName>
</protein>
<reference evidence="2 3" key="1">
    <citation type="submission" date="2019-03" db="EMBL/GenBank/DDBJ databases">
        <title>First draft genome of Liparis tanakae, snailfish: a comprehensive survey of snailfish specific genes.</title>
        <authorList>
            <person name="Kim W."/>
            <person name="Song I."/>
            <person name="Jeong J.-H."/>
            <person name="Kim D."/>
            <person name="Kim S."/>
            <person name="Ryu S."/>
            <person name="Song J.Y."/>
            <person name="Lee S.K."/>
        </authorList>
    </citation>
    <scope>NUCLEOTIDE SEQUENCE [LARGE SCALE GENOMIC DNA]</scope>
    <source>
        <tissue evidence="2">Muscle</tissue>
    </source>
</reference>
<evidence type="ECO:0000313" key="3">
    <source>
        <dbReference type="Proteomes" id="UP000314294"/>
    </source>
</evidence>
<organism evidence="2 3">
    <name type="scientific">Liparis tanakae</name>
    <name type="common">Tanaka's snailfish</name>
    <dbReference type="NCBI Taxonomy" id="230148"/>
    <lineage>
        <taxon>Eukaryota</taxon>
        <taxon>Metazoa</taxon>
        <taxon>Chordata</taxon>
        <taxon>Craniata</taxon>
        <taxon>Vertebrata</taxon>
        <taxon>Euteleostomi</taxon>
        <taxon>Actinopterygii</taxon>
        <taxon>Neopterygii</taxon>
        <taxon>Teleostei</taxon>
        <taxon>Neoteleostei</taxon>
        <taxon>Acanthomorphata</taxon>
        <taxon>Eupercaria</taxon>
        <taxon>Perciformes</taxon>
        <taxon>Cottioidei</taxon>
        <taxon>Cottales</taxon>
        <taxon>Liparidae</taxon>
        <taxon>Liparis</taxon>
    </lineage>
</organism>